<dbReference type="InterPro" id="IPR001915">
    <property type="entry name" value="Peptidase_M48"/>
</dbReference>
<keyword evidence="9" id="KW-1185">Reference proteome</keyword>
<keyword evidence="2" id="KW-0645">Protease</keyword>
<evidence type="ECO:0000256" key="5">
    <source>
        <dbReference type="ARBA" id="ARBA00022833"/>
    </source>
</evidence>
<gene>
    <name evidence="8" type="ORF">NMK50_09020</name>
</gene>
<evidence type="ECO:0000313" key="9">
    <source>
        <dbReference type="Proteomes" id="UP001059475"/>
    </source>
</evidence>
<dbReference type="EC" id="3.4.24.-" evidence="8"/>
<dbReference type="PANTHER" id="PTHR22726:SF1">
    <property type="entry name" value="METALLOENDOPEPTIDASE OMA1, MITOCHONDRIAL"/>
    <property type="match status" value="1"/>
</dbReference>
<feature type="domain" description="Peptidase M48" evidence="7">
    <location>
        <begin position="103"/>
        <end position="286"/>
    </location>
</feature>
<proteinExistence type="predicted"/>
<dbReference type="Pfam" id="PF01435">
    <property type="entry name" value="Peptidase_M48"/>
    <property type="match status" value="1"/>
</dbReference>
<evidence type="ECO:0000256" key="4">
    <source>
        <dbReference type="ARBA" id="ARBA00022801"/>
    </source>
</evidence>
<reference evidence="8" key="1">
    <citation type="submission" date="2022-07" db="EMBL/GenBank/DDBJ databases">
        <title>First report of Bartonella spp. in marsupials in Brazil, with a description of Bartonella harrusi sp. nov. and new proposal for taxonomic reclassification of species of the genus Bartonella.</title>
        <authorList>
            <person name="Amaral R.B."/>
        </authorList>
    </citation>
    <scope>NUCLEOTIDE SEQUENCE</scope>
    <source>
        <strain evidence="8">117A</strain>
    </source>
</reference>
<name>A0ABY5EW78_9HYPH</name>
<dbReference type="EMBL" id="CP101114">
    <property type="protein sequence ID" value="UTO28265.1"/>
    <property type="molecule type" value="Genomic_DNA"/>
</dbReference>
<protein>
    <submittedName>
        <fullName evidence="8">M48 family metalloprotease</fullName>
        <ecNumber evidence="8">3.4.24.-</ecNumber>
    </submittedName>
</protein>
<evidence type="ECO:0000256" key="3">
    <source>
        <dbReference type="ARBA" id="ARBA00022723"/>
    </source>
</evidence>
<keyword evidence="4 8" id="KW-0378">Hydrolase</keyword>
<evidence type="ECO:0000259" key="7">
    <source>
        <dbReference type="Pfam" id="PF01435"/>
    </source>
</evidence>
<dbReference type="RefSeq" id="WP_254770173.1">
    <property type="nucleotide sequence ID" value="NZ_CP101114.1"/>
</dbReference>
<dbReference type="CDD" id="cd07324">
    <property type="entry name" value="M48C_Oma1-like"/>
    <property type="match status" value="1"/>
</dbReference>
<accession>A0ABY5EW78</accession>
<dbReference type="PANTHER" id="PTHR22726">
    <property type="entry name" value="METALLOENDOPEPTIDASE OMA1"/>
    <property type="match status" value="1"/>
</dbReference>
<dbReference type="GO" id="GO:0008237">
    <property type="term" value="F:metallopeptidase activity"/>
    <property type="evidence" value="ECO:0007669"/>
    <property type="project" value="UniProtKB-KW"/>
</dbReference>
<dbReference type="Gene3D" id="3.30.2010.10">
    <property type="entry name" value="Metalloproteases ('zincins'), catalytic domain"/>
    <property type="match status" value="1"/>
</dbReference>
<evidence type="ECO:0000256" key="1">
    <source>
        <dbReference type="ARBA" id="ARBA00001947"/>
    </source>
</evidence>
<evidence type="ECO:0000256" key="2">
    <source>
        <dbReference type="ARBA" id="ARBA00022670"/>
    </source>
</evidence>
<comment type="cofactor">
    <cofactor evidence="1">
        <name>Zn(2+)</name>
        <dbReference type="ChEBI" id="CHEBI:29105"/>
    </cofactor>
</comment>
<keyword evidence="6 8" id="KW-0482">Metalloprotease</keyword>
<dbReference type="InterPro" id="IPR051156">
    <property type="entry name" value="Mito/Outer_Membr_Metalloprot"/>
</dbReference>
<organism evidence="8 9">
    <name type="scientific">Bartonella harrusi</name>
    <dbReference type="NCBI Taxonomy" id="2961895"/>
    <lineage>
        <taxon>Bacteria</taxon>
        <taxon>Pseudomonadati</taxon>
        <taxon>Pseudomonadota</taxon>
        <taxon>Alphaproteobacteria</taxon>
        <taxon>Hyphomicrobiales</taxon>
        <taxon>Bartonellaceae</taxon>
        <taxon>Bartonella</taxon>
    </lineage>
</organism>
<dbReference type="Proteomes" id="UP001059475">
    <property type="component" value="Chromosome"/>
</dbReference>
<keyword evidence="5" id="KW-0862">Zinc</keyword>
<sequence>MNFSKEHSENTVHNYQRHPIFRHPIFQRNFLFCTRRYKVLLISLMLLLSACHTHLSQNDTLFSSGSSGTIKHTGKHNIYVTLSALQHARILKIYGGAYHNVKLERMLADIVYKLTSISHDSQQSYSITILDSDSVNAFALPSGFIYITRGMLALANDSSQVAGILAHEIAHITAHHGILRLKKQAELKMASHLTPRSLSPSTSNSYSPLNNKQQLAQFSRNQELEADSLALENLTQAGYNPFAFPRFLQSMEAYSAFRNISGAQNASLDFLASHPTTPRRIRLAREKARKISTMYKGNTDRDSFLKNLDGMVFGGNSHTGFVRGNQFIHPQLRITFSVPNNFTMENSMHTVLASGPENIALRFDAVPYSPGMSASDYLKSGWIAGLDESSVHTITIEGFSGARARATNQQWQFDIIVILHNNHIFRFLTAAPHDSQNFAAVVEKIIQSFHPLSSSQLKKLKPLRIHVVSVKQGESIASLANQMAHVPHKEQLFRILNGFSPTQTLNGGSKVKLVTQ</sequence>
<evidence type="ECO:0000256" key="6">
    <source>
        <dbReference type="ARBA" id="ARBA00023049"/>
    </source>
</evidence>
<evidence type="ECO:0000313" key="8">
    <source>
        <dbReference type="EMBL" id="UTO28265.1"/>
    </source>
</evidence>
<keyword evidence="3" id="KW-0479">Metal-binding</keyword>